<dbReference type="InterPro" id="IPR012808">
    <property type="entry name" value="CHP02453"/>
</dbReference>
<dbReference type="NCBIfam" id="TIGR02453">
    <property type="entry name" value="TIGR02453 family protein"/>
    <property type="match status" value="1"/>
</dbReference>
<evidence type="ECO:0000313" key="2">
    <source>
        <dbReference type="EMBL" id="EPT01937.1"/>
    </source>
</evidence>
<feature type="compositionally biased region" description="Acidic residues" evidence="1">
    <location>
        <begin position="135"/>
        <end position="155"/>
    </location>
</feature>
<dbReference type="PANTHER" id="PTHR36452:SF1">
    <property type="entry name" value="DUF2461 DOMAIN-CONTAINING PROTEIN"/>
    <property type="match status" value="1"/>
</dbReference>
<dbReference type="Pfam" id="PF09365">
    <property type="entry name" value="DUF2461"/>
    <property type="match status" value="1"/>
</dbReference>
<dbReference type="PANTHER" id="PTHR36452">
    <property type="entry name" value="CHROMOSOME 12, WHOLE GENOME SHOTGUN SEQUENCE"/>
    <property type="match status" value="1"/>
</dbReference>
<dbReference type="AlphaFoldDB" id="S8EAA3"/>
<feature type="region of interest" description="Disordered" evidence="1">
    <location>
        <begin position="1"/>
        <end position="200"/>
    </location>
</feature>
<dbReference type="EMBL" id="KE504138">
    <property type="protein sequence ID" value="EPT01937.1"/>
    <property type="molecule type" value="Genomic_DNA"/>
</dbReference>
<accession>S8EAA3</accession>
<dbReference type="OrthoDB" id="2537769at2759"/>
<keyword evidence="3" id="KW-1185">Reference proteome</keyword>
<evidence type="ECO:0000256" key="1">
    <source>
        <dbReference type="SAM" id="MobiDB-lite"/>
    </source>
</evidence>
<sequence length="488" mass="53655">MAARSKAKNASPTKAGARTRSAGRSAAAPSGESAPARTRGKAGARGAGARGKQAKETPQAETDHTDDAADDGGVDEDDGGEELEVEAALGSDALDDSPDERAKDRRDSTAGEKATRKRRRRTLDQNKAYKYQRDGDDDDEPSLDSDALDDDDDDVGATRKRKRVSAAKKATPKKSSPKKRRKQQEESEDEDPELDLKDGQEVVGVVVQAPKTGRVPPGQISKNTLNFLSELKKPECNDREWCALFCAACLTPILSPSLTLEPVYRLAEREWKDFINEFTTVLVEADPQIPHLPPKDVIHRIYRDMRFSNDKTPYKTGFSASFSRSGRKGIFAHFKPGGESIIAAGAWQPGKNELATIRSNILRSPRRLREIISAPEFVHYFGVPRPNAKDGRSSIFGREDELKNAPKGVAKDHPDIDLLKCRSFAVVHHFLDSEVLAPNFKDAVCEVIKVVKPFVHCLNDMMTIQGDSSDEDDEDEDEEGGEGSDDDE</sequence>
<feature type="compositionally biased region" description="Acidic residues" evidence="1">
    <location>
        <begin position="68"/>
        <end position="85"/>
    </location>
</feature>
<protein>
    <submittedName>
        <fullName evidence="2">Uncharacterized protein</fullName>
    </submittedName>
</protein>
<proteinExistence type="predicted"/>
<feature type="compositionally biased region" description="Acidic residues" evidence="1">
    <location>
        <begin position="468"/>
        <end position="488"/>
    </location>
</feature>
<dbReference type="STRING" id="743788.S8EAA3"/>
<gene>
    <name evidence="2" type="ORF">FOMPIDRAFT_1160780</name>
</gene>
<name>S8EAA3_FOMSC</name>
<dbReference type="eggNOG" id="ENOG502RKMH">
    <property type="taxonomic scope" value="Eukaryota"/>
</dbReference>
<evidence type="ECO:0000313" key="3">
    <source>
        <dbReference type="Proteomes" id="UP000015241"/>
    </source>
</evidence>
<organism evidence="2 3">
    <name type="scientific">Fomitopsis schrenkii</name>
    <name type="common">Brown rot fungus</name>
    <dbReference type="NCBI Taxonomy" id="2126942"/>
    <lineage>
        <taxon>Eukaryota</taxon>
        <taxon>Fungi</taxon>
        <taxon>Dikarya</taxon>
        <taxon>Basidiomycota</taxon>
        <taxon>Agaricomycotina</taxon>
        <taxon>Agaricomycetes</taxon>
        <taxon>Polyporales</taxon>
        <taxon>Fomitopsis</taxon>
    </lineage>
</organism>
<feature type="region of interest" description="Disordered" evidence="1">
    <location>
        <begin position="464"/>
        <end position="488"/>
    </location>
</feature>
<feature type="compositionally biased region" description="Basic residues" evidence="1">
    <location>
        <begin position="158"/>
        <end position="182"/>
    </location>
</feature>
<dbReference type="InParanoid" id="S8EAA3"/>
<feature type="compositionally biased region" description="Low complexity" evidence="1">
    <location>
        <begin position="15"/>
        <end position="37"/>
    </location>
</feature>
<dbReference type="Proteomes" id="UP000015241">
    <property type="component" value="Unassembled WGS sequence"/>
</dbReference>
<dbReference type="HOGENOM" id="CLU_036742_3_0_1"/>
<reference evidence="2 3" key="1">
    <citation type="journal article" date="2012" name="Science">
        <title>The Paleozoic origin of enzymatic lignin decomposition reconstructed from 31 fungal genomes.</title>
        <authorList>
            <person name="Floudas D."/>
            <person name="Binder M."/>
            <person name="Riley R."/>
            <person name="Barry K."/>
            <person name="Blanchette R.A."/>
            <person name="Henrissat B."/>
            <person name="Martinez A.T."/>
            <person name="Otillar R."/>
            <person name="Spatafora J.W."/>
            <person name="Yadav J.S."/>
            <person name="Aerts A."/>
            <person name="Benoit I."/>
            <person name="Boyd A."/>
            <person name="Carlson A."/>
            <person name="Copeland A."/>
            <person name="Coutinho P.M."/>
            <person name="de Vries R.P."/>
            <person name="Ferreira P."/>
            <person name="Findley K."/>
            <person name="Foster B."/>
            <person name="Gaskell J."/>
            <person name="Glotzer D."/>
            <person name="Gorecki P."/>
            <person name="Heitman J."/>
            <person name="Hesse C."/>
            <person name="Hori C."/>
            <person name="Igarashi K."/>
            <person name="Jurgens J.A."/>
            <person name="Kallen N."/>
            <person name="Kersten P."/>
            <person name="Kohler A."/>
            <person name="Kuees U."/>
            <person name="Kumar T.K.A."/>
            <person name="Kuo A."/>
            <person name="LaButti K."/>
            <person name="Larrondo L.F."/>
            <person name="Lindquist E."/>
            <person name="Ling A."/>
            <person name="Lombard V."/>
            <person name="Lucas S."/>
            <person name="Lundell T."/>
            <person name="Martin R."/>
            <person name="McLaughlin D.J."/>
            <person name="Morgenstern I."/>
            <person name="Morin E."/>
            <person name="Murat C."/>
            <person name="Nagy L.G."/>
            <person name="Nolan M."/>
            <person name="Ohm R.A."/>
            <person name="Patyshakuliyeva A."/>
            <person name="Rokas A."/>
            <person name="Ruiz-Duenas F.J."/>
            <person name="Sabat G."/>
            <person name="Salamov A."/>
            <person name="Samejima M."/>
            <person name="Schmutz J."/>
            <person name="Slot J.C."/>
            <person name="St John F."/>
            <person name="Stenlid J."/>
            <person name="Sun H."/>
            <person name="Sun S."/>
            <person name="Syed K."/>
            <person name="Tsang A."/>
            <person name="Wiebenga A."/>
            <person name="Young D."/>
            <person name="Pisabarro A."/>
            <person name="Eastwood D.C."/>
            <person name="Martin F."/>
            <person name="Cullen D."/>
            <person name="Grigoriev I.V."/>
            <person name="Hibbett D.S."/>
        </authorList>
    </citation>
    <scope>NUCLEOTIDE SEQUENCE</scope>
    <source>
        <strain evidence="3">FP-58527</strain>
    </source>
</reference>
<feature type="compositionally biased region" description="Basic and acidic residues" evidence="1">
    <location>
        <begin position="99"/>
        <end position="114"/>
    </location>
</feature>